<evidence type="ECO:0000256" key="1">
    <source>
        <dbReference type="SAM" id="MobiDB-lite"/>
    </source>
</evidence>
<organism evidence="2 3">
    <name type="scientific">Burkholderia ubonensis</name>
    <dbReference type="NCBI Taxonomy" id="101571"/>
    <lineage>
        <taxon>Bacteria</taxon>
        <taxon>Pseudomonadati</taxon>
        <taxon>Pseudomonadota</taxon>
        <taxon>Betaproteobacteria</taxon>
        <taxon>Burkholderiales</taxon>
        <taxon>Burkholderiaceae</taxon>
        <taxon>Burkholderia</taxon>
        <taxon>Burkholderia cepacia complex</taxon>
    </lineage>
</organism>
<feature type="region of interest" description="Disordered" evidence="1">
    <location>
        <begin position="386"/>
        <end position="447"/>
    </location>
</feature>
<feature type="compositionally biased region" description="Acidic residues" evidence="1">
    <location>
        <begin position="430"/>
        <end position="447"/>
    </location>
</feature>
<dbReference type="InterPro" id="IPR006944">
    <property type="entry name" value="Phage/GTA_portal"/>
</dbReference>
<dbReference type="RefSeq" id="WP_059748674.1">
    <property type="nucleotide sequence ID" value="NZ_CP013416.1"/>
</dbReference>
<protein>
    <submittedName>
        <fullName evidence="2">Phage portal protein</fullName>
    </submittedName>
</protein>
<dbReference type="EMBL" id="LOXM01000005">
    <property type="protein sequence ID" value="KVG76892.1"/>
    <property type="molecule type" value="Genomic_DNA"/>
</dbReference>
<reference evidence="2 3" key="1">
    <citation type="submission" date="2015-11" db="EMBL/GenBank/DDBJ databases">
        <title>Expanding the genomic diversity of Burkholderia species for the development of highly accurate diagnostics.</title>
        <authorList>
            <person name="Sahl J."/>
            <person name="Keim P."/>
            <person name="Wagner D."/>
        </authorList>
    </citation>
    <scope>NUCLEOTIDE SEQUENCE [LARGE SCALE GENOMIC DNA]</scope>
    <source>
        <strain evidence="2 3">MSMB2036</strain>
    </source>
</reference>
<sequence>MRVFGWDVTKALKFKKRPAASVGASAIGTPGSNGYIREPFTGAWQKNQALSTRDGMLASSAVFSCVDLISSDVSKLRIKYVKLTDGVWLESSAPRFTTVLRKPNHYQTRQQFVKAWVASKLTHGNTYVLLNRNSMGGIVSMDVLNPKYVVPLVAPDGSIFYQVTMSPLMVTPLETFVVPARDVIHDRGITSWHPLVGMTPVAACAGSAVLASSITNNSAAFFSNAARPSGVLSAPGAISEPTAQRLKKQMDEYSGMGAGGTLVAGDGLVYNPMTMTGSDAQTVEHLQWTAQDVARCFHVPGHKIGLDTGSRTANSSAIYEAMYYSDCLQAYLEAIELLLDDAFGVPDTVGFKFDTSGLMRMDEAAMLSANAQSVGAGIMAPNEARARQGLPPMPGGDTPYMQQQNYALSALAARKLPDEAPAPNGAREQEEPETEPTQEEEQTTVDE</sequence>
<proteinExistence type="predicted"/>
<name>A0A103RZH3_9BURK</name>
<evidence type="ECO:0000313" key="2">
    <source>
        <dbReference type="EMBL" id="KVG76892.1"/>
    </source>
</evidence>
<dbReference type="Pfam" id="PF04860">
    <property type="entry name" value="Phage_portal"/>
    <property type="match status" value="1"/>
</dbReference>
<accession>A0A103RZH3</accession>
<dbReference type="NCBIfam" id="TIGR01537">
    <property type="entry name" value="portal_HK97"/>
    <property type="match status" value="1"/>
</dbReference>
<dbReference type="AlphaFoldDB" id="A0A103RZH3"/>
<gene>
    <name evidence="2" type="ORF">WJ33_11875</name>
</gene>
<dbReference type="Proteomes" id="UP000064029">
    <property type="component" value="Unassembled WGS sequence"/>
</dbReference>
<evidence type="ECO:0000313" key="3">
    <source>
        <dbReference type="Proteomes" id="UP000064029"/>
    </source>
</evidence>
<comment type="caution">
    <text evidence="2">The sequence shown here is derived from an EMBL/GenBank/DDBJ whole genome shotgun (WGS) entry which is preliminary data.</text>
</comment>
<dbReference type="InterPro" id="IPR006427">
    <property type="entry name" value="Portal_HK97"/>
</dbReference>